<evidence type="ECO:0000256" key="4">
    <source>
        <dbReference type="ARBA" id="ARBA00022980"/>
    </source>
</evidence>
<dbReference type="PRINTS" id="PR00973">
    <property type="entry name" value="RIBOSOMALS17"/>
</dbReference>
<evidence type="ECO:0000256" key="6">
    <source>
        <dbReference type="HAMAP-Rule" id="MF_01345"/>
    </source>
</evidence>
<dbReference type="PANTHER" id="PTHR10744:SF1">
    <property type="entry name" value="SMALL RIBOSOMAL SUBUNIT PROTEIN US17M"/>
    <property type="match status" value="1"/>
</dbReference>
<keyword evidence="5 6" id="KW-0687">Ribonucleoprotein</keyword>
<evidence type="ECO:0000256" key="2">
    <source>
        <dbReference type="ARBA" id="ARBA00022730"/>
    </source>
</evidence>
<dbReference type="GO" id="GO:0006412">
    <property type="term" value="P:translation"/>
    <property type="evidence" value="ECO:0007669"/>
    <property type="project" value="UniProtKB-UniRule"/>
</dbReference>
<dbReference type="GO" id="GO:0022627">
    <property type="term" value="C:cytosolic small ribosomal subunit"/>
    <property type="evidence" value="ECO:0007669"/>
    <property type="project" value="UniProtKB-UniRule"/>
</dbReference>
<protein>
    <recommendedName>
        <fullName evidence="6">Small ribosomal subunit protein uS17</fullName>
    </recommendedName>
</protein>
<gene>
    <name evidence="6" type="primary">rpsQ</name>
    <name evidence="8" type="ORF">AVDCRST_MAG26-712</name>
</gene>
<dbReference type="PANTHER" id="PTHR10744">
    <property type="entry name" value="40S RIBOSOMAL PROTEIN S11 FAMILY MEMBER"/>
    <property type="match status" value="1"/>
</dbReference>
<dbReference type="InterPro" id="IPR000266">
    <property type="entry name" value="Ribosomal_uS17"/>
</dbReference>
<dbReference type="GO" id="GO:0019843">
    <property type="term" value="F:rRNA binding"/>
    <property type="evidence" value="ECO:0007669"/>
    <property type="project" value="UniProtKB-UniRule"/>
</dbReference>
<evidence type="ECO:0000256" key="3">
    <source>
        <dbReference type="ARBA" id="ARBA00022884"/>
    </source>
</evidence>
<dbReference type="Pfam" id="PF00366">
    <property type="entry name" value="Ribosomal_S17"/>
    <property type="match status" value="1"/>
</dbReference>
<organism evidence="8">
    <name type="scientific">uncultured Chloroflexia bacterium</name>
    <dbReference type="NCBI Taxonomy" id="1672391"/>
    <lineage>
        <taxon>Bacteria</taxon>
        <taxon>Bacillati</taxon>
        <taxon>Chloroflexota</taxon>
        <taxon>Chloroflexia</taxon>
        <taxon>environmental samples</taxon>
    </lineage>
</organism>
<evidence type="ECO:0000256" key="7">
    <source>
        <dbReference type="RuleBase" id="RU003872"/>
    </source>
</evidence>
<name>A0A6J4HKX3_9CHLR</name>
<dbReference type="GO" id="GO:0003735">
    <property type="term" value="F:structural constituent of ribosome"/>
    <property type="evidence" value="ECO:0007669"/>
    <property type="project" value="UniProtKB-UniRule"/>
</dbReference>
<dbReference type="AlphaFoldDB" id="A0A6J4HKX3"/>
<dbReference type="SUPFAM" id="SSF50249">
    <property type="entry name" value="Nucleic acid-binding proteins"/>
    <property type="match status" value="1"/>
</dbReference>
<comment type="similarity">
    <text evidence="1 6 7">Belongs to the universal ribosomal protein uS17 family.</text>
</comment>
<dbReference type="CDD" id="cd00364">
    <property type="entry name" value="Ribosomal_uS17"/>
    <property type="match status" value="1"/>
</dbReference>
<comment type="subunit">
    <text evidence="6">Part of the 30S ribosomal subunit.</text>
</comment>
<dbReference type="EMBL" id="CADCTK010000174">
    <property type="protein sequence ID" value="CAA9225085.1"/>
    <property type="molecule type" value="Genomic_DNA"/>
</dbReference>
<dbReference type="NCBIfam" id="TIGR03635">
    <property type="entry name" value="uS17_bact"/>
    <property type="match status" value="1"/>
</dbReference>
<dbReference type="InterPro" id="IPR019979">
    <property type="entry name" value="Ribosomal_uS17_CS"/>
</dbReference>
<keyword evidence="3 6" id="KW-0694">RNA-binding</keyword>
<sequence>MADAIHKQKVGRVVSNKMDKTVVVAVDYLRPHPIYRKTVRKTNKFYAHDENNRCKLGDTVRIEETRPLSKLKRWRVVEIVGADTAPLPGNLIPDELGTGEVNE</sequence>
<comment type="function">
    <text evidence="6">One of the primary rRNA binding proteins, it binds specifically to the 5'-end of 16S ribosomal RNA.</text>
</comment>
<dbReference type="HAMAP" id="MF_01345_B">
    <property type="entry name" value="Ribosomal_uS17_B"/>
    <property type="match status" value="1"/>
</dbReference>
<keyword evidence="2 6" id="KW-0699">rRNA-binding</keyword>
<evidence type="ECO:0000256" key="1">
    <source>
        <dbReference type="ARBA" id="ARBA00010254"/>
    </source>
</evidence>
<keyword evidence="4 6" id="KW-0689">Ribosomal protein</keyword>
<dbReference type="PROSITE" id="PS00056">
    <property type="entry name" value="RIBOSOMAL_S17"/>
    <property type="match status" value="1"/>
</dbReference>
<dbReference type="FunFam" id="2.40.50.140:FF:000123">
    <property type="entry name" value="30S ribosomal protein S17"/>
    <property type="match status" value="1"/>
</dbReference>
<evidence type="ECO:0000313" key="8">
    <source>
        <dbReference type="EMBL" id="CAA9225085.1"/>
    </source>
</evidence>
<accession>A0A6J4HKX3</accession>
<proteinExistence type="inferred from homology"/>
<dbReference type="Gene3D" id="2.40.50.140">
    <property type="entry name" value="Nucleic acid-binding proteins"/>
    <property type="match status" value="1"/>
</dbReference>
<evidence type="ECO:0000256" key="5">
    <source>
        <dbReference type="ARBA" id="ARBA00023274"/>
    </source>
</evidence>
<dbReference type="InterPro" id="IPR019984">
    <property type="entry name" value="Ribosomal_uS17_bact/chlr"/>
</dbReference>
<dbReference type="InterPro" id="IPR012340">
    <property type="entry name" value="NA-bd_OB-fold"/>
</dbReference>
<dbReference type="NCBIfam" id="NF004123">
    <property type="entry name" value="PRK05610.1"/>
    <property type="match status" value="1"/>
</dbReference>
<reference evidence="8" key="1">
    <citation type="submission" date="2020-02" db="EMBL/GenBank/DDBJ databases">
        <authorList>
            <person name="Meier V. D."/>
        </authorList>
    </citation>
    <scope>NUCLEOTIDE SEQUENCE</scope>
    <source>
        <strain evidence="8">AVDCRST_MAG26</strain>
    </source>
</reference>